<feature type="transmembrane region" description="Helical" evidence="6">
    <location>
        <begin position="107"/>
        <end position="125"/>
    </location>
</feature>
<keyword evidence="2" id="KW-1003">Cell membrane</keyword>
<feature type="transmembrane region" description="Helical" evidence="6">
    <location>
        <begin position="20"/>
        <end position="40"/>
    </location>
</feature>
<protein>
    <submittedName>
        <fullName evidence="7">LptF/LptG family permease</fullName>
    </submittedName>
</protein>
<dbReference type="GO" id="GO:0043190">
    <property type="term" value="C:ATP-binding cassette (ABC) transporter complex"/>
    <property type="evidence" value="ECO:0007669"/>
    <property type="project" value="TreeGrafter"/>
</dbReference>
<evidence type="ECO:0000313" key="7">
    <source>
        <dbReference type="EMBL" id="MBK9716576.1"/>
    </source>
</evidence>
<evidence type="ECO:0000256" key="6">
    <source>
        <dbReference type="SAM" id="Phobius"/>
    </source>
</evidence>
<evidence type="ECO:0000313" key="8">
    <source>
        <dbReference type="Proteomes" id="UP000808349"/>
    </source>
</evidence>
<evidence type="ECO:0000256" key="3">
    <source>
        <dbReference type="ARBA" id="ARBA00022692"/>
    </source>
</evidence>
<dbReference type="InterPro" id="IPR005495">
    <property type="entry name" value="LptG/LptF_permease"/>
</dbReference>
<feature type="transmembrane region" description="Helical" evidence="6">
    <location>
        <begin position="60"/>
        <end position="86"/>
    </location>
</feature>
<reference evidence="7 8" key="1">
    <citation type="submission" date="2020-10" db="EMBL/GenBank/DDBJ databases">
        <title>Connecting structure to function with the recovery of over 1000 high-quality activated sludge metagenome-assembled genomes encoding full-length rRNA genes using long-read sequencing.</title>
        <authorList>
            <person name="Singleton C.M."/>
            <person name="Petriglieri F."/>
            <person name="Kristensen J.M."/>
            <person name="Kirkegaard R.H."/>
            <person name="Michaelsen T.Y."/>
            <person name="Andersen M.H."/>
            <person name="Karst S.M."/>
            <person name="Dueholm M.S."/>
            <person name="Nielsen P.H."/>
            <person name="Albertsen M."/>
        </authorList>
    </citation>
    <scope>NUCLEOTIDE SEQUENCE [LARGE SCALE GENOMIC DNA]</scope>
    <source>
        <strain evidence="7">Ribe_18-Q3-R11-54_BAT3C.373</strain>
    </source>
</reference>
<comment type="subcellular location">
    <subcellularLocation>
        <location evidence="1">Cell membrane</location>
        <topology evidence="1">Multi-pass membrane protein</topology>
    </subcellularLocation>
</comment>
<dbReference type="Pfam" id="PF03739">
    <property type="entry name" value="LptF_LptG"/>
    <property type="match status" value="1"/>
</dbReference>
<accession>A0A9D7XDH8</accession>
<comment type="caution">
    <text evidence="7">The sequence shown here is derived from an EMBL/GenBank/DDBJ whole genome shotgun (WGS) entry which is preliminary data.</text>
</comment>
<gene>
    <name evidence="7" type="ORF">IPO85_03475</name>
</gene>
<keyword evidence="3 6" id="KW-0812">Transmembrane</keyword>
<feature type="transmembrane region" description="Helical" evidence="6">
    <location>
        <begin position="341"/>
        <end position="363"/>
    </location>
</feature>
<keyword evidence="5 6" id="KW-0472">Membrane</keyword>
<dbReference type="Proteomes" id="UP000808349">
    <property type="component" value="Unassembled WGS sequence"/>
</dbReference>
<dbReference type="GO" id="GO:0015920">
    <property type="term" value="P:lipopolysaccharide transport"/>
    <property type="evidence" value="ECO:0007669"/>
    <property type="project" value="TreeGrafter"/>
</dbReference>
<dbReference type="AlphaFoldDB" id="A0A9D7XDH8"/>
<name>A0A9D7XDH8_9BACT</name>
<dbReference type="PANTHER" id="PTHR33529:SF8">
    <property type="entry name" value="PERMEASE, YJGP_YJGQ FAMILY"/>
    <property type="match status" value="1"/>
</dbReference>
<dbReference type="EMBL" id="JADKFW010000004">
    <property type="protein sequence ID" value="MBK9716576.1"/>
    <property type="molecule type" value="Genomic_DNA"/>
</dbReference>
<feature type="transmembrane region" description="Helical" evidence="6">
    <location>
        <begin position="312"/>
        <end position="329"/>
    </location>
</feature>
<evidence type="ECO:0000256" key="4">
    <source>
        <dbReference type="ARBA" id="ARBA00022989"/>
    </source>
</evidence>
<evidence type="ECO:0000256" key="5">
    <source>
        <dbReference type="ARBA" id="ARBA00023136"/>
    </source>
</evidence>
<dbReference type="PANTHER" id="PTHR33529">
    <property type="entry name" value="SLR0882 PROTEIN-RELATED"/>
    <property type="match status" value="1"/>
</dbReference>
<keyword evidence="4 6" id="KW-1133">Transmembrane helix</keyword>
<evidence type="ECO:0000256" key="1">
    <source>
        <dbReference type="ARBA" id="ARBA00004651"/>
    </source>
</evidence>
<organism evidence="7 8">
    <name type="scientific">Candidatus Defluviibacterium haderslevense</name>
    <dbReference type="NCBI Taxonomy" id="2981993"/>
    <lineage>
        <taxon>Bacteria</taxon>
        <taxon>Pseudomonadati</taxon>
        <taxon>Bacteroidota</taxon>
        <taxon>Saprospiria</taxon>
        <taxon>Saprospirales</taxon>
        <taxon>Saprospiraceae</taxon>
        <taxon>Candidatus Defluviibacterium</taxon>
    </lineage>
</organism>
<evidence type="ECO:0000256" key="2">
    <source>
        <dbReference type="ARBA" id="ARBA00022475"/>
    </source>
</evidence>
<proteinExistence type="predicted"/>
<sequence>MIKGLFKLSILDRYIIGKYVTTFLFTLILLSVVAVVFDLAERIEKFISKNIGFWEITRDYYFNFIPWINSLLFPLYALITVIFFTARMADQTEIIPMLSAGISFKRILKPFVLAASLFTLIHLIGNHIVVPRGNKTLKNFENKYIKSGNIYQKDKNVHIYVAPNVEAFIHYFQVYDSSGTDFQLRKYEDTKVVQILTARQIKWKSLPHIWEISDYEIRTFIDSSETFDVFRGEKLDSSINLQVSDFVILTNKKDMMPTAELNQFIIREQEKGSGITRLYEVEKHRRTADPFTTLILSIIGACIATRKVRGGLGLHLAFGIILGVVFIFLSKLSLTFANNEIMPPIVAVWIPNFVFSFVALYLYNKAQK</sequence>